<name>A0A9D2P213_9FIRM</name>
<dbReference type="Pfam" id="PF01869">
    <property type="entry name" value="BcrAD_BadFG"/>
    <property type="match status" value="2"/>
</dbReference>
<dbReference type="AlphaFoldDB" id="A0A9D2P213"/>
<reference evidence="7" key="2">
    <citation type="submission" date="2021-04" db="EMBL/GenBank/DDBJ databases">
        <authorList>
            <person name="Gilroy R."/>
        </authorList>
    </citation>
    <scope>NUCLEOTIDE SEQUENCE</scope>
    <source>
        <strain evidence="7">CHK186-1790</strain>
    </source>
</reference>
<dbReference type="PANTHER" id="PTHR32329:SF4">
    <property type="entry name" value="ACTIVATOR OF 2-HYDROXYACYL-COA DEHYDRATASE"/>
    <property type="match status" value="1"/>
</dbReference>
<evidence type="ECO:0000256" key="4">
    <source>
        <dbReference type="ARBA" id="ARBA00023014"/>
    </source>
</evidence>
<dbReference type="InterPro" id="IPR008275">
    <property type="entry name" value="CoA_E_activase_dom"/>
</dbReference>
<feature type="domain" description="ATPase BadF/BadG/BcrA/BcrD type" evidence="5">
    <location>
        <begin position="5"/>
        <end position="255"/>
    </location>
</feature>
<sequence>MSLRIGIDIGSTTVKVVVLDEENQLLFRSYERHYSKARERACETLRSIQDKLTGQEVRMVITGSAGLGVARASGIDFVQEVYATAAAVNTYIPGTDAVIELGGEDAKIIFFGGALEERMNGSCAGGTGAFIDQMATLMNVSIDELDALSLKHEKIYPIASRCGVFAKSDIQPILNQGGRKEDVAASIFQAVVDQTVAGLTQGRELKGKIVFLGGPLHFLQGLRERFVETLDLDEDHAIFPKDGDCFAAMGAALCATDYAPRSFDEALKLLEESVEAKNTVDTMLPLFDGPEQYEEFTVRHDANHPPEVDPQTYAGDAWLGIDAGSTTTKMCLISPDGGLLYTYYHSNQGNPVAIVLEQLREIYRLCGDRITIKGAAVTGYGEDLIKNAFSCDLGLVETVAHYNAAAHFNPDVDFIIDIGGQDMKCFKVRNGAVDSILLNEACSSGCGSFIETFAKALGYDIAEFSKLGLFARHPVNLGSRCTVFMNSSVKQAQKDGASVEDISAGLSISIVKNAVYKVIRAASADDLGKHIVVQGGTFLNDAVLRAFELELGRNVIRPTIAGLMGAFGAALAARDLHLEQSTLLDAKALETFTHTAKPATCNLCTNHCSLTVNTFDGGRRFISGNRCSRPLGKEKVEMPDLMTYKYKKLRAMEGKGEGDGSRGRIGIPFGLNMYENLPFWFTFFTRLNFEVVLSPESSRKLYLKGQHTIPSDTVCYPAKLLHGHVEALVEEGVDAIWYPCMSYNNDEGIGDNHYNCPVVAYYPELLAANVPALKQTRYLDPYVGLWRHKDFEKRISKLMEAEFGVPARESRQAAKAAYAAYDAYVHDVRETGAQYIAQARSEGRNIIVVCGRPYHIDPEINHGINDLITSFGFVLVTEDALSYLEGYAPRHVLNQWTFQSRMYNAARYVCTQSDMEVVQLVSFGCGTDAITTDEMRDILESGGKLYTQLKIDDINNLGAVRIRIRSLMAAMDARKSREAQAAAPSLGGGGAA</sequence>
<evidence type="ECO:0000256" key="2">
    <source>
        <dbReference type="ARBA" id="ARBA00022723"/>
    </source>
</evidence>
<dbReference type="GO" id="GO:0051536">
    <property type="term" value="F:iron-sulfur cluster binding"/>
    <property type="evidence" value="ECO:0007669"/>
    <property type="project" value="UniProtKB-KW"/>
</dbReference>
<dbReference type="NCBIfam" id="TIGR00241">
    <property type="entry name" value="CoA_E_activ"/>
    <property type="match status" value="1"/>
</dbReference>
<organism evidence="7 8">
    <name type="scientific">Candidatus Intestinimonas pullistercoris</name>
    <dbReference type="NCBI Taxonomy" id="2838623"/>
    <lineage>
        <taxon>Bacteria</taxon>
        <taxon>Bacillati</taxon>
        <taxon>Bacillota</taxon>
        <taxon>Clostridia</taxon>
        <taxon>Eubacteriales</taxon>
        <taxon>Intestinimonas</taxon>
    </lineage>
</organism>
<protein>
    <submittedName>
        <fullName evidence="7">2-hydroxyacyl-CoA dehydratase</fullName>
    </submittedName>
</protein>
<evidence type="ECO:0000313" key="8">
    <source>
        <dbReference type="Proteomes" id="UP000823882"/>
    </source>
</evidence>
<dbReference type="InterPro" id="IPR043129">
    <property type="entry name" value="ATPase_NBD"/>
</dbReference>
<comment type="cofactor">
    <cofactor evidence="1">
        <name>[4Fe-4S] cluster</name>
        <dbReference type="ChEBI" id="CHEBI:49883"/>
    </cofactor>
</comment>
<dbReference type="CDD" id="cd24034">
    <property type="entry name" value="ASKHA_NBD_O66634-like_rpt1"/>
    <property type="match status" value="1"/>
</dbReference>
<keyword evidence="4" id="KW-0411">Iron-sulfur</keyword>
<dbReference type="Proteomes" id="UP000823882">
    <property type="component" value="Unassembled WGS sequence"/>
</dbReference>
<dbReference type="InterPro" id="IPR051805">
    <property type="entry name" value="Dehydratase_Activator_Redct"/>
</dbReference>
<dbReference type="CDD" id="cd24035">
    <property type="entry name" value="ASKHA_NBD_O66634-like_rpt2"/>
    <property type="match status" value="1"/>
</dbReference>
<gene>
    <name evidence="7" type="ORF">H9701_06720</name>
</gene>
<dbReference type="InterPro" id="IPR018709">
    <property type="entry name" value="CoA_activase_DUF2229"/>
</dbReference>
<accession>A0A9D2P213</accession>
<dbReference type="Pfam" id="PF09989">
    <property type="entry name" value="DUF2229"/>
    <property type="match status" value="1"/>
</dbReference>
<evidence type="ECO:0000256" key="1">
    <source>
        <dbReference type="ARBA" id="ARBA00001966"/>
    </source>
</evidence>
<dbReference type="GO" id="GO:0046872">
    <property type="term" value="F:metal ion binding"/>
    <property type="evidence" value="ECO:0007669"/>
    <property type="project" value="UniProtKB-KW"/>
</dbReference>
<proteinExistence type="predicted"/>
<keyword evidence="3" id="KW-0408">Iron</keyword>
<keyword evidence="2" id="KW-0479">Metal-binding</keyword>
<evidence type="ECO:0000259" key="6">
    <source>
        <dbReference type="Pfam" id="PF09989"/>
    </source>
</evidence>
<dbReference type="SUPFAM" id="SSF53067">
    <property type="entry name" value="Actin-like ATPase domain"/>
    <property type="match status" value="2"/>
</dbReference>
<feature type="domain" description="ATPase BadF/BadG/BcrA/BcrD type" evidence="5">
    <location>
        <begin position="319"/>
        <end position="573"/>
    </location>
</feature>
<dbReference type="PANTHER" id="PTHR32329">
    <property type="entry name" value="BIFUNCTIONAL PROTEIN [INCLUDES 2-HYDROXYACYL-COA DEHYDRATASE (N-TER) AND ITS ACTIVATOR DOMAIN (C_TERM)-RELATED"/>
    <property type="match status" value="1"/>
</dbReference>
<evidence type="ECO:0000256" key="3">
    <source>
        <dbReference type="ARBA" id="ARBA00023004"/>
    </source>
</evidence>
<dbReference type="EMBL" id="DWWJ01000118">
    <property type="protein sequence ID" value="HJC41229.1"/>
    <property type="molecule type" value="Genomic_DNA"/>
</dbReference>
<evidence type="ECO:0000313" key="7">
    <source>
        <dbReference type="EMBL" id="HJC41229.1"/>
    </source>
</evidence>
<dbReference type="InterPro" id="IPR002731">
    <property type="entry name" value="ATPase_BadF"/>
</dbReference>
<evidence type="ECO:0000259" key="5">
    <source>
        <dbReference type="Pfam" id="PF01869"/>
    </source>
</evidence>
<feature type="domain" description="DUF2229" evidence="6">
    <location>
        <begin position="664"/>
        <end position="881"/>
    </location>
</feature>
<dbReference type="Gene3D" id="3.30.420.40">
    <property type="match status" value="4"/>
</dbReference>
<reference evidence="7" key="1">
    <citation type="journal article" date="2021" name="PeerJ">
        <title>Extensive microbial diversity within the chicken gut microbiome revealed by metagenomics and culture.</title>
        <authorList>
            <person name="Gilroy R."/>
            <person name="Ravi A."/>
            <person name="Getino M."/>
            <person name="Pursley I."/>
            <person name="Horton D.L."/>
            <person name="Alikhan N.F."/>
            <person name="Baker D."/>
            <person name="Gharbi K."/>
            <person name="Hall N."/>
            <person name="Watson M."/>
            <person name="Adriaenssens E.M."/>
            <person name="Foster-Nyarko E."/>
            <person name="Jarju S."/>
            <person name="Secka A."/>
            <person name="Antonio M."/>
            <person name="Oren A."/>
            <person name="Chaudhuri R.R."/>
            <person name="La Ragione R."/>
            <person name="Hildebrand F."/>
            <person name="Pallen M.J."/>
        </authorList>
    </citation>
    <scope>NUCLEOTIDE SEQUENCE</scope>
    <source>
        <strain evidence="7">CHK186-1790</strain>
    </source>
</reference>
<comment type="caution">
    <text evidence="7">The sequence shown here is derived from an EMBL/GenBank/DDBJ whole genome shotgun (WGS) entry which is preliminary data.</text>
</comment>